<evidence type="ECO:0000313" key="4">
    <source>
        <dbReference type="Proteomes" id="UP000254330"/>
    </source>
</evidence>
<evidence type="ECO:0000313" key="2">
    <source>
        <dbReference type="EMBL" id="STX11247.1"/>
    </source>
</evidence>
<dbReference type="Proteomes" id="UP000294641">
    <property type="component" value="Unassembled WGS sequence"/>
</dbReference>
<dbReference type="PANTHER" id="PTHR41324">
    <property type="entry name" value="MEMBRANE PROTEIN-RELATED"/>
    <property type="match status" value="1"/>
</dbReference>
<accession>A0A2U3AAE3</accession>
<evidence type="ECO:0000313" key="3">
    <source>
        <dbReference type="EMBL" id="TDR34776.1"/>
    </source>
</evidence>
<dbReference type="OrthoDB" id="2987886at2"/>
<keyword evidence="1" id="KW-0812">Transmembrane</keyword>
<evidence type="ECO:0000313" key="5">
    <source>
        <dbReference type="Proteomes" id="UP000294641"/>
    </source>
</evidence>
<reference evidence="3 5" key="2">
    <citation type="submission" date="2019-03" db="EMBL/GenBank/DDBJ databases">
        <title>Genomic Encyclopedia of Type Strains, Phase IV (KMG-IV): sequencing the most valuable type-strain genomes for metagenomic binning, comparative biology and taxonomic classification.</title>
        <authorList>
            <person name="Goeker M."/>
        </authorList>
    </citation>
    <scope>NUCLEOTIDE SEQUENCE [LARGE SCALE GENOMIC DNA]</scope>
    <source>
        <strain evidence="3 5">DSM 20580</strain>
    </source>
</reference>
<dbReference type="RefSeq" id="WP_109350454.1">
    <property type="nucleotide sequence ID" value="NZ_BJUE01000026.1"/>
</dbReference>
<proteinExistence type="predicted"/>
<dbReference type="Proteomes" id="UP000254330">
    <property type="component" value="Unassembled WGS sequence"/>
</dbReference>
<dbReference type="AlphaFoldDB" id="A0A2U3AAE3"/>
<gene>
    <name evidence="3" type="ORF">DFR61_13525</name>
    <name evidence="2" type="ORF">NCTC10597_03057</name>
</gene>
<dbReference type="Pfam" id="PF09991">
    <property type="entry name" value="DUF2232"/>
    <property type="match status" value="1"/>
</dbReference>
<feature type="transmembrane region" description="Helical" evidence="1">
    <location>
        <begin position="101"/>
        <end position="119"/>
    </location>
</feature>
<reference evidence="2 4" key="1">
    <citation type="submission" date="2018-06" db="EMBL/GenBank/DDBJ databases">
        <authorList>
            <consortium name="Pathogen Informatics"/>
            <person name="Doyle S."/>
        </authorList>
    </citation>
    <scope>NUCLEOTIDE SEQUENCE [LARGE SCALE GENOMIC DNA]</scope>
    <source>
        <strain evidence="2 4">NCTC10597</strain>
    </source>
</reference>
<protein>
    <submittedName>
        <fullName evidence="2">Predicted membrane protein</fullName>
    </submittedName>
    <submittedName>
        <fullName evidence="3">Uncharacterized protein YybS (DUF2232 family)</fullName>
    </submittedName>
</protein>
<feature type="transmembrane region" description="Helical" evidence="1">
    <location>
        <begin position="241"/>
        <end position="266"/>
    </location>
</feature>
<evidence type="ECO:0000256" key="1">
    <source>
        <dbReference type="SAM" id="Phobius"/>
    </source>
</evidence>
<keyword evidence="1" id="KW-1133">Transmembrane helix</keyword>
<name>A0A2U3AAE3_9BACL</name>
<organism evidence="2 4">
    <name type="scientific">Kurthia zopfii</name>
    <dbReference type="NCBI Taxonomy" id="1650"/>
    <lineage>
        <taxon>Bacteria</taxon>
        <taxon>Bacillati</taxon>
        <taxon>Bacillota</taxon>
        <taxon>Bacilli</taxon>
        <taxon>Bacillales</taxon>
        <taxon>Caryophanaceae</taxon>
        <taxon>Kurthia</taxon>
    </lineage>
</organism>
<dbReference type="EMBL" id="SNZG01000035">
    <property type="protein sequence ID" value="TDR34776.1"/>
    <property type="molecule type" value="Genomic_DNA"/>
</dbReference>
<feature type="transmembrane region" description="Helical" evidence="1">
    <location>
        <begin position="56"/>
        <end position="89"/>
    </location>
</feature>
<dbReference type="EMBL" id="UGNP01000001">
    <property type="protein sequence ID" value="STX11247.1"/>
    <property type="molecule type" value="Genomic_DNA"/>
</dbReference>
<feature type="transmembrane region" description="Helical" evidence="1">
    <location>
        <begin position="217"/>
        <end position="235"/>
    </location>
</feature>
<feature type="transmembrane region" description="Helical" evidence="1">
    <location>
        <begin position="278"/>
        <end position="300"/>
    </location>
</feature>
<keyword evidence="1" id="KW-0472">Membrane</keyword>
<dbReference type="InterPro" id="IPR018710">
    <property type="entry name" value="DUF2232"/>
</dbReference>
<comment type="caution">
    <text evidence="2">The sequence shown here is derived from an EMBL/GenBank/DDBJ whole genome shotgun (WGS) entry which is preliminary data.</text>
</comment>
<keyword evidence="5" id="KW-1185">Reference proteome</keyword>
<dbReference type="PANTHER" id="PTHR41324:SF1">
    <property type="entry name" value="DUF2232 DOMAIN-CONTAINING PROTEIN"/>
    <property type="match status" value="1"/>
</dbReference>
<feature type="transmembrane region" description="Helical" evidence="1">
    <location>
        <begin position="176"/>
        <end position="196"/>
    </location>
</feature>
<sequence>MPENKVKQLTFGAMMTGLFILLSFLTASPLLAIITVWFIPLPIILYILKYNLKSSIGIVLIGCLGTFLLTGPIVIGISIVFAVIGMTIGAKAKSNRGKLEILLSTALTTMITVVATIYASSKFMGINVLEVAMKSLRTGLNSNVKLSEELAKTLNQKSTFTQEHANILYKAAENSLPSALILSSLLMALLIIIVNFPIIKKIGYKVPKFGAIKDIRFPGFFLIGYLVVLLIQFLIKPEEGTYFYFVALNASLLLDAVFLIQGISFIHFMVHRSNLPKALAWIGTIFAFPLASFVSILGILDIGLNLRVLLGDKTKK</sequence>